<keyword evidence="2" id="KW-0456">Lyase</keyword>
<dbReference type="SUPFAM" id="SSF53639">
    <property type="entry name" value="AraD/HMP-PK domain-like"/>
    <property type="match status" value="1"/>
</dbReference>
<dbReference type="InterPro" id="IPR050197">
    <property type="entry name" value="Aldolase_class_II_sugar_metab"/>
</dbReference>
<gene>
    <name evidence="4" type="ORF">HK439_25470</name>
</gene>
<dbReference type="PANTHER" id="PTHR22789">
    <property type="entry name" value="FUCULOSE PHOSPHATE ALDOLASE"/>
    <property type="match status" value="1"/>
</dbReference>
<evidence type="ECO:0000256" key="1">
    <source>
        <dbReference type="ARBA" id="ARBA00022723"/>
    </source>
</evidence>
<dbReference type="Proteomes" id="UP000598467">
    <property type="component" value="Unassembled WGS sequence"/>
</dbReference>
<dbReference type="InterPro" id="IPR036409">
    <property type="entry name" value="Aldolase_II/adducin_N_sf"/>
</dbReference>
<name>A0A926P052_9HYPH</name>
<dbReference type="SMART" id="SM01007">
    <property type="entry name" value="Aldolase_II"/>
    <property type="match status" value="1"/>
</dbReference>
<evidence type="ECO:0000313" key="4">
    <source>
        <dbReference type="EMBL" id="MBD1549619.1"/>
    </source>
</evidence>
<dbReference type="EMBL" id="JABFCZ010000046">
    <property type="protein sequence ID" value="MBD1549619.1"/>
    <property type="molecule type" value="Genomic_DNA"/>
</dbReference>
<dbReference type="GO" id="GO:0046872">
    <property type="term" value="F:metal ion binding"/>
    <property type="evidence" value="ECO:0007669"/>
    <property type="project" value="UniProtKB-KW"/>
</dbReference>
<dbReference type="Pfam" id="PF00596">
    <property type="entry name" value="Aldolase_II"/>
    <property type="match status" value="1"/>
</dbReference>
<accession>A0A926P052</accession>
<organism evidence="4 5">
    <name type="scientific">Roseibium aggregatum</name>
    <dbReference type="NCBI Taxonomy" id="187304"/>
    <lineage>
        <taxon>Bacteria</taxon>
        <taxon>Pseudomonadati</taxon>
        <taxon>Pseudomonadota</taxon>
        <taxon>Alphaproteobacteria</taxon>
        <taxon>Hyphomicrobiales</taxon>
        <taxon>Stappiaceae</taxon>
        <taxon>Roseibium</taxon>
    </lineage>
</organism>
<dbReference type="GO" id="GO:0005829">
    <property type="term" value="C:cytosol"/>
    <property type="evidence" value="ECO:0007669"/>
    <property type="project" value="TreeGrafter"/>
</dbReference>
<evidence type="ECO:0000313" key="5">
    <source>
        <dbReference type="Proteomes" id="UP000598467"/>
    </source>
</evidence>
<protein>
    <submittedName>
        <fullName evidence="4">Class II aldolase/adducin family protein</fullName>
    </submittedName>
</protein>
<dbReference type="GO" id="GO:0019323">
    <property type="term" value="P:pentose catabolic process"/>
    <property type="evidence" value="ECO:0007669"/>
    <property type="project" value="TreeGrafter"/>
</dbReference>
<sequence>MTDQRLVENAIRELVLANRILAREDVIDDFGHVSVRHPTNPDRFLLSRSRSPEVVTRDDIMEFELDGTLVSDDNRRPYAERFIHGAIYMARPDVNSVSHHHARSVIPFSITDMPLRPVFHMASVMGPDVPVWDSQPEFGDTNMLVDSLEMGHSLAKALGGGRAALLRGHGAICAAPDLKAICMISVYMKDNAELILKTLPLGQPKFLSPGEIEKAGSMLLSDMPLARAWDYWTARAGFSGI</sequence>
<dbReference type="Gene3D" id="3.40.225.10">
    <property type="entry name" value="Class II aldolase/adducin N-terminal domain"/>
    <property type="match status" value="1"/>
</dbReference>
<comment type="caution">
    <text evidence="4">The sequence shown here is derived from an EMBL/GenBank/DDBJ whole genome shotgun (WGS) entry which is preliminary data.</text>
</comment>
<feature type="domain" description="Class II aldolase/adducin N-terminal" evidence="3">
    <location>
        <begin position="12"/>
        <end position="196"/>
    </location>
</feature>
<dbReference type="PANTHER" id="PTHR22789:SF0">
    <property type="entry name" value="3-OXO-TETRONATE 4-PHOSPHATE DECARBOXYLASE-RELATED"/>
    <property type="match status" value="1"/>
</dbReference>
<reference evidence="4" key="1">
    <citation type="submission" date="2020-05" db="EMBL/GenBank/DDBJ databases">
        <title>Identification of trans-AT polyketide cluster in two marine bacteria, producers of a novel glutaramide-containing polyketide sesbanimide D and analogs.</title>
        <authorList>
            <person name="Kacar D."/>
            <person name="Rodriguez P."/>
            <person name="Canedo L."/>
            <person name="Gonzalez E."/>
            <person name="Galan B."/>
            <person name="De La Calle F."/>
            <person name="Garcia J.L."/>
        </authorList>
    </citation>
    <scope>NUCLEOTIDE SEQUENCE</scope>
    <source>
        <strain evidence="4">PHM038</strain>
    </source>
</reference>
<keyword evidence="1" id="KW-0479">Metal-binding</keyword>
<proteinExistence type="predicted"/>
<evidence type="ECO:0000256" key="2">
    <source>
        <dbReference type="ARBA" id="ARBA00023239"/>
    </source>
</evidence>
<dbReference type="RefSeq" id="WP_190294309.1">
    <property type="nucleotide sequence ID" value="NZ_JABFCZ010000046.1"/>
</dbReference>
<evidence type="ECO:0000259" key="3">
    <source>
        <dbReference type="SMART" id="SM01007"/>
    </source>
</evidence>
<dbReference type="AlphaFoldDB" id="A0A926P052"/>
<dbReference type="GO" id="GO:0016832">
    <property type="term" value="F:aldehyde-lyase activity"/>
    <property type="evidence" value="ECO:0007669"/>
    <property type="project" value="TreeGrafter"/>
</dbReference>
<dbReference type="InterPro" id="IPR001303">
    <property type="entry name" value="Aldolase_II/adducin_N"/>
</dbReference>